<dbReference type="Proteomes" id="UP000321583">
    <property type="component" value="Unassembled WGS sequence"/>
</dbReference>
<evidence type="ECO:0000313" key="2">
    <source>
        <dbReference type="Proteomes" id="UP000321583"/>
    </source>
</evidence>
<name>A0A562E272_9GAMM</name>
<protein>
    <recommendedName>
        <fullName evidence="3">Rap1a immunity protein domain-containing protein</fullName>
    </recommendedName>
</protein>
<evidence type="ECO:0000313" key="1">
    <source>
        <dbReference type="EMBL" id="TWH16049.1"/>
    </source>
</evidence>
<evidence type="ECO:0008006" key="3">
    <source>
        <dbReference type="Google" id="ProtNLM"/>
    </source>
</evidence>
<keyword evidence="2" id="KW-1185">Reference proteome</keyword>
<comment type="caution">
    <text evidence="1">The sequence shown here is derived from an EMBL/GenBank/DDBJ whole genome shotgun (WGS) entry which is preliminary data.</text>
</comment>
<gene>
    <name evidence="1" type="ORF">L613_001400000360</name>
</gene>
<dbReference type="RefSeq" id="WP_028915202.1">
    <property type="nucleotide sequence ID" value="NZ_VLJS01000041.1"/>
</dbReference>
<sequence>MLAAMTVVDGACALTVADYEAQRDSADPEVRIAQGIYLLGLGNGFTYANAALATGGQRPLYCAPPKLALNEDNYRRIIDEALRKAREDGRVRDEEPVELFLLIGLSRTFPCA</sequence>
<dbReference type="OrthoDB" id="6462897at2"/>
<proteinExistence type="predicted"/>
<dbReference type="EMBL" id="VLJS01000041">
    <property type="protein sequence ID" value="TWH16049.1"/>
    <property type="molecule type" value="Genomic_DNA"/>
</dbReference>
<accession>A0A562E272</accession>
<reference evidence="1 2" key="1">
    <citation type="submission" date="2019-07" db="EMBL/GenBank/DDBJ databases">
        <title>Genome sequencing of lignin-degrading bacterial isolates.</title>
        <authorList>
            <person name="Gladden J."/>
        </authorList>
    </citation>
    <scope>NUCLEOTIDE SEQUENCE [LARGE SCALE GENOMIC DNA]</scope>
    <source>
        <strain evidence="1 2">J19</strain>
    </source>
</reference>
<organism evidence="1 2">
    <name type="scientific">Pseudoxanthomonas taiwanensis J19</name>
    <dbReference type="NCBI Taxonomy" id="935569"/>
    <lineage>
        <taxon>Bacteria</taxon>
        <taxon>Pseudomonadati</taxon>
        <taxon>Pseudomonadota</taxon>
        <taxon>Gammaproteobacteria</taxon>
        <taxon>Lysobacterales</taxon>
        <taxon>Lysobacteraceae</taxon>
        <taxon>Pseudoxanthomonas</taxon>
    </lineage>
</organism>
<dbReference type="AlphaFoldDB" id="A0A562E272"/>